<sequence>MTQEVPTPLVNRLRELAIADPDRIAVTAEDGNIGRLELDADSDARARELIHLGVRPGDYVAMVLPNSIEFVSVLVAIWKTGAVPAPLSTKLTDSELPGMLELLDPRVVVGADPDRVGGRTHLPAGHRPTPRPEVELDRTVISPSWKAIGSGGSTGRPKVIVTPAPATLAVQYASMGALGVREEDISVITAPLSHNGPFISLLHTLLLGGRVVLTGRFDAESLLQTVDREGATWLYLVPTMMSRIWKLPDEIRGRYNLDTLRTAVHMGAPCPAWLKQAWVDWLGPARLRELYTSTEALVVFAADGREWVEHPGTVGLPLGGEVQIRSAAGEVLLPGETGLIWLRRPPELGPSYVYLGATATSDRQGWQTLGDIGRLDVDGYLYVEDRESDMILVGGSNVYPAEIEAALLDHPAVADACVIGLPNDDLGQAPHALVYATADVDEAELSAHVLQHVAPYKRPRSYEFVDAPLRDAAGKVRRQQLRSDRLSASPSTL</sequence>
<evidence type="ECO:0000256" key="1">
    <source>
        <dbReference type="ARBA" id="ARBA00006432"/>
    </source>
</evidence>
<evidence type="ECO:0000259" key="3">
    <source>
        <dbReference type="Pfam" id="PF00501"/>
    </source>
</evidence>
<comment type="caution">
    <text evidence="5">The sequence shown here is derived from an EMBL/GenBank/DDBJ whole genome shotgun (WGS) entry which is preliminary data.</text>
</comment>
<dbReference type="InterPro" id="IPR045851">
    <property type="entry name" value="AMP-bd_C_sf"/>
</dbReference>
<keyword evidence="2 5" id="KW-0436">Ligase</keyword>
<dbReference type="PANTHER" id="PTHR43201">
    <property type="entry name" value="ACYL-COA SYNTHETASE"/>
    <property type="match status" value="1"/>
</dbReference>
<dbReference type="Gene3D" id="3.40.50.12780">
    <property type="entry name" value="N-terminal domain of ligase-like"/>
    <property type="match status" value="1"/>
</dbReference>
<comment type="similarity">
    <text evidence="1">Belongs to the ATP-dependent AMP-binding enzyme family.</text>
</comment>
<dbReference type="AlphaFoldDB" id="A0A402CF93"/>
<dbReference type="InterPro" id="IPR025110">
    <property type="entry name" value="AMP-bd_C"/>
</dbReference>
<evidence type="ECO:0000256" key="2">
    <source>
        <dbReference type="ARBA" id="ARBA00022598"/>
    </source>
</evidence>
<feature type="domain" description="AMP-binding enzyme C-terminal" evidence="4">
    <location>
        <begin position="402"/>
        <end position="470"/>
    </location>
</feature>
<protein>
    <submittedName>
        <fullName evidence="5">Long-chain-fatty-acid--CoA ligase</fullName>
    </submittedName>
</protein>
<dbReference type="Proteomes" id="UP000287519">
    <property type="component" value="Unassembled WGS sequence"/>
</dbReference>
<dbReference type="PANTHER" id="PTHR43201:SF5">
    <property type="entry name" value="MEDIUM-CHAIN ACYL-COA LIGASE ACSF2, MITOCHONDRIAL"/>
    <property type="match status" value="1"/>
</dbReference>
<keyword evidence="6" id="KW-1185">Reference proteome</keyword>
<dbReference type="Pfam" id="PF00501">
    <property type="entry name" value="AMP-binding"/>
    <property type="match status" value="1"/>
</dbReference>
<reference evidence="5 6" key="1">
    <citation type="submission" date="2018-11" db="EMBL/GenBank/DDBJ databases">
        <title>Microbial catabolism of amino acid.</title>
        <authorList>
            <person name="Hibi M."/>
            <person name="Ogawa J."/>
        </authorList>
    </citation>
    <scope>NUCLEOTIDE SEQUENCE [LARGE SCALE GENOMIC DNA]</scope>
    <source>
        <strain evidence="5 6">C31-06</strain>
    </source>
</reference>
<evidence type="ECO:0000313" key="5">
    <source>
        <dbReference type="EMBL" id="GCE42209.1"/>
    </source>
</evidence>
<gene>
    <name evidence="5" type="ORF">Rhow_006148</name>
</gene>
<name>A0A402CF93_RHOWR</name>
<dbReference type="Gene3D" id="3.30.300.30">
    <property type="match status" value="1"/>
</dbReference>
<dbReference type="SUPFAM" id="SSF56801">
    <property type="entry name" value="Acetyl-CoA synthetase-like"/>
    <property type="match status" value="1"/>
</dbReference>
<proteinExistence type="inferred from homology"/>
<dbReference type="GO" id="GO:0006631">
    <property type="term" value="P:fatty acid metabolic process"/>
    <property type="evidence" value="ECO:0007669"/>
    <property type="project" value="TreeGrafter"/>
</dbReference>
<dbReference type="EMBL" id="BHYM01000052">
    <property type="protein sequence ID" value="GCE42209.1"/>
    <property type="molecule type" value="Genomic_DNA"/>
</dbReference>
<accession>A0A402CF93</accession>
<dbReference type="InterPro" id="IPR000873">
    <property type="entry name" value="AMP-dep_synth/lig_dom"/>
</dbReference>
<organism evidence="5 6">
    <name type="scientific">Rhodococcus wratislaviensis</name>
    <name type="common">Tsukamurella wratislaviensis</name>
    <dbReference type="NCBI Taxonomy" id="44752"/>
    <lineage>
        <taxon>Bacteria</taxon>
        <taxon>Bacillati</taxon>
        <taxon>Actinomycetota</taxon>
        <taxon>Actinomycetes</taxon>
        <taxon>Mycobacteriales</taxon>
        <taxon>Nocardiaceae</taxon>
        <taxon>Rhodococcus</taxon>
    </lineage>
</organism>
<dbReference type="Pfam" id="PF13193">
    <property type="entry name" value="AMP-binding_C"/>
    <property type="match status" value="1"/>
</dbReference>
<evidence type="ECO:0000259" key="4">
    <source>
        <dbReference type="Pfam" id="PF13193"/>
    </source>
</evidence>
<dbReference type="GO" id="GO:0031956">
    <property type="term" value="F:medium-chain fatty acid-CoA ligase activity"/>
    <property type="evidence" value="ECO:0007669"/>
    <property type="project" value="TreeGrafter"/>
</dbReference>
<dbReference type="OrthoDB" id="9803968at2"/>
<dbReference type="InterPro" id="IPR042099">
    <property type="entry name" value="ANL_N_sf"/>
</dbReference>
<evidence type="ECO:0000313" key="6">
    <source>
        <dbReference type="Proteomes" id="UP000287519"/>
    </source>
</evidence>
<feature type="domain" description="AMP-dependent synthetase/ligase" evidence="3">
    <location>
        <begin position="19"/>
        <end position="345"/>
    </location>
</feature>
<dbReference type="RefSeq" id="WP_124394200.1">
    <property type="nucleotide sequence ID" value="NZ_BHYM01000052.1"/>
</dbReference>